<name>A0A378RQI6_MYROD</name>
<keyword evidence="1" id="KW-0812">Transmembrane</keyword>
<feature type="transmembrane region" description="Helical" evidence="1">
    <location>
        <begin position="169"/>
        <end position="192"/>
    </location>
</feature>
<dbReference type="RefSeq" id="WP_115091470.1">
    <property type="nucleotide sequence ID" value="NZ_CP068107.1"/>
</dbReference>
<protein>
    <recommendedName>
        <fullName evidence="4">Yip1 domain</fullName>
    </recommendedName>
</protein>
<evidence type="ECO:0008006" key="4">
    <source>
        <dbReference type="Google" id="ProtNLM"/>
    </source>
</evidence>
<feature type="transmembrane region" description="Helical" evidence="1">
    <location>
        <begin position="87"/>
        <end position="110"/>
    </location>
</feature>
<evidence type="ECO:0000313" key="3">
    <source>
        <dbReference type="Proteomes" id="UP000255024"/>
    </source>
</evidence>
<keyword evidence="1" id="KW-0472">Membrane</keyword>
<organism evidence="2 3">
    <name type="scientific">Myroides odoratus</name>
    <name type="common">Flavobacterium odoratum</name>
    <dbReference type="NCBI Taxonomy" id="256"/>
    <lineage>
        <taxon>Bacteria</taxon>
        <taxon>Pseudomonadati</taxon>
        <taxon>Bacteroidota</taxon>
        <taxon>Flavobacteriia</taxon>
        <taxon>Flavobacteriales</taxon>
        <taxon>Flavobacteriaceae</taxon>
        <taxon>Myroides</taxon>
    </lineage>
</organism>
<dbReference type="AlphaFoldDB" id="A0A378RQI6"/>
<feature type="transmembrane region" description="Helical" evidence="1">
    <location>
        <begin position="54"/>
        <end position="75"/>
    </location>
</feature>
<keyword evidence="1" id="KW-1133">Transmembrane helix</keyword>
<evidence type="ECO:0000313" key="2">
    <source>
        <dbReference type="EMBL" id="STZ28551.1"/>
    </source>
</evidence>
<feature type="transmembrane region" description="Helical" evidence="1">
    <location>
        <begin position="130"/>
        <end position="157"/>
    </location>
</feature>
<feature type="transmembrane region" description="Helical" evidence="1">
    <location>
        <begin position="17"/>
        <end position="34"/>
    </location>
</feature>
<keyword evidence="3" id="KW-1185">Reference proteome</keyword>
<dbReference type="Proteomes" id="UP000255024">
    <property type="component" value="Unassembled WGS sequence"/>
</dbReference>
<evidence type="ECO:0000256" key="1">
    <source>
        <dbReference type="SAM" id="Phobius"/>
    </source>
</evidence>
<proteinExistence type="predicted"/>
<dbReference type="EMBL" id="UGQL01000001">
    <property type="protein sequence ID" value="STZ28551.1"/>
    <property type="molecule type" value="Genomic_DNA"/>
</dbReference>
<gene>
    <name evidence="2" type="ORF">NCTC11179_02102</name>
</gene>
<accession>A0A378RQI6</accession>
<reference evidence="2 3" key="1">
    <citation type="submission" date="2018-06" db="EMBL/GenBank/DDBJ databases">
        <authorList>
            <consortium name="Pathogen Informatics"/>
            <person name="Doyle S."/>
        </authorList>
    </citation>
    <scope>NUCLEOTIDE SEQUENCE [LARGE SCALE GENOMIC DNA]</scope>
    <source>
        <strain evidence="2 3">NCTC11179</strain>
    </source>
</reference>
<sequence>MKNAITKPFETLQETKLLFIGSLLLVAGSLFAFLTNTRFDGVLDMHLTSQIQWYQPLIDNIVNTLCLTVTLFILSRFLPTKARLIDIFNVALICRVPLYFSLFVNIGNIQQETADFLVANLHNPTMITELPFINLFLLGLSAIVGLTALVFMGFLLYRGYKNATNSKQASHHVLLIVAVLLAEVVSKLLVYLY</sequence>